<proteinExistence type="predicted"/>
<evidence type="ECO:0000256" key="2">
    <source>
        <dbReference type="ARBA" id="ARBA00022692"/>
    </source>
</evidence>
<organism evidence="7 8">
    <name type="scientific">Ranatra chinensis</name>
    <dbReference type="NCBI Taxonomy" id="642074"/>
    <lineage>
        <taxon>Eukaryota</taxon>
        <taxon>Metazoa</taxon>
        <taxon>Ecdysozoa</taxon>
        <taxon>Arthropoda</taxon>
        <taxon>Hexapoda</taxon>
        <taxon>Insecta</taxon>
        <taxon>Pterygota</taxon>
        <taxon>Neoptera</taxon>
        <taxon>Paraneoptera</taxon>
        <taxon>Hemiptera</taxon>
        <taxon>Heteroptera</taxon>
        <taxon>Panheteroptera</taxon>
        <taxon>Nepomorpha</taxon>
        <taxon>Nepidae</taxon>
        <taxon>Ranatrinae</taxon>
        <taxon>Ranatra</taxon>
    </lineage>
</organism>
<protein>
    <submittedName>
        <fullName evidence="7">Uncharacterized protein</fullName>
    </submittedName>
</protein>
<evidence type="ECO:0000256" key="5">
    <source>
        <dbReference type="ARBA" id="ARBA00023136"/>
    </source>
</evidence>
<feature type="transmembrane region" description="Helical" evidence="6">
    <location>
        <begin position="116"/>
        <end position="136"/>
    </location>
</feature>
<keyword evidence="5 6" id="KW-0472">Membrane</keyword>
<evidence type="ECO:0000313" key="7">
    <source>
        <dbReference type="EMBL" id="KAL1123398.1"/>
    </source>
</evidence>
<dbReference type="InterPro" id="IPR009801">
    <property type="entry name" value="TMEM126"/>
</dbReference>
<feature type="transmembrane region" description="Helical" evidence="6">
    <location>
        <begin position="85"/>
        <end position="104"/>
    </location>
</feature>
<dbReference type="EMBL" id="JBFDAA010000012">
    <property type="protein sequence ID" value="KAL1123398.1"/>
    <property type="molecule type" value="Genomic_DNA"/>
</dbReference>
<dbReference type="GO" id="GO:0031966">
    <property type="term" value="C:mitochondrial membrane"/>
    <property type="evidence" value="ECO:0007669"/>
    <property type="project" value="UniProtKB-SubCell"/>
</dbReference>
<reference evidence="7 8" key="1">
    <citation type="submission" date="2024-07" db="EMBL/GenBank/DDBJ databases">
        <title>Chromosome-level genome assembly of the water stick insect Ranatra chinensis (Heteroptera: Nepidae).</title>
        <authorList>
            <person name="Liu X."/>
        </authorList>
    </citation>
    <scope>NUCLEOTIDE SEQUENCE [LARGE SCALE GENOMIC DNA]</scope>
    <source>
        <strain evidence="7">Cailab_2021Rc</strain>
        <tissue evidence="7">Muscle</tissue>
    </source>
</reference>
<keyword evidence="3 6" id="KW-1133">Transmembrane helix</keyword>
<comment type="subcellular location">
    <subcellularLocation>
        <location evidence="1">Mitochondrion membrane</location>
        <topology evidence="1">Multi-pass membrane protein</topology>
    </subcellularLocation>
</comment>
<sequence>MLQIVSLLPNESLDLRCMDKIFSTYPTARSRPKMVLRPPVMSAFVEKASPGFVPSDAVRLSREEAAEKQWNFIKNWKSSWDVWPFTYGVGSLSLATAVSSLMISNHYRKKLKLRHYGRISMFIPTAFIPSVLIVILHSKFVTEEILLQNECPVCIQMRAVVMQTVGGIIYPAAISPFAAFGYSTVYGTYRVPLFKRENLGEIYDLWRKLSRPLQSRLLFMWAAHVGLAAAITNAEAKSLFRIYKKARLERDTEKEFMM</sequence>
<feature type="transmembrane region" description="Helical" evidence="6">
    <location>
        <begin position="168"/>
        <end position="189"/>
    </location>
</feature>
<keyword evidence="8" id="KW-1185">Reference proteome</keyword>
<evidence type="ECO:0000313" key="8">
    <source>
        <dbReference type="Proteomes" id="UP001558652"/>
    </source>
</evidence>
<evidence type="ECO:0000256" key="6">
    <source>
        <dbReference type="SAM" id="Phobius"/>
    </source>
</evidence>
<name>A0ABD0YUD5_9HEMI</name>
<dbReference type="Pfam" id="PF07114">
    <property type="entry name" value="TMEM126"/>
    <property type="match status" value="1"/>
</dbReference>
<keyword evidence="2 6" id="KW-0812">Transmembrane</keyword>
<dbReference type="PANTHER" id="PTHR16296:SF2">
    <property type="entry name" value="TRANSMEMBRANE PROTEIN 126A"/>
    <property type="match status" value="1"/>
</dbReference>
<evidence type="ECO:0000256" key="4">
    <source>
        <dbReference type="ARBA" id="ARBA00023128"/>
    </source>
</evidence>
<evidence type="ECO:0000256" key="3">
    <source>
        <dbReference type="ARBA" id="ARBA00022989"/>
    </source>
</evidence>
<dbReference type="AlphaFoldDB" id="A0ABD0YUD5"/>
<dbReference type="PANTHER" id="PTHR16296">
    <property type="entry name" value="UNCHARACTERIZED HYPOTHALAMUS PROTEIN HT007"/>
    <property type="match status" value="1"/>
</dbReference>
<keyword evidence="4" id="KW-0496">Mitochondrion</keyword>
<comment type="caution">
    <text evidence="7">The sequence shown here is derived from an EMBL/GenBank/DDBJ whole genome shotgun (WGS) entry which is preliminary data.</text>
</comment>
<gene>
    <name evidence="7" type="ORF">AAG570_002478</name>
</gene>
<evidence type="ECO:0000256" key="1">
    <source>
        <dbReference type="ARBA" id="ARBA00004225"/>
    </source>
</evidence>
<accession>A0ABD0YUD5</accession>
<dbReference type="Proteomes" id="UP001558652">
    <property type="component" value="Unassembled WGS sequence"/>
</dbReference>